<keyword evidence="2" id="KW-1185">Reference proteome</keyword>
<accession>A0ACC2J9V9</accession>
<name>A0ACC2J9V9_9PEZI</name>
<evidence type="ECO:0000313" key="1">
    <source>
        <dbReference type="EMBL" id="KAJ8124295.1"/>
    </source>
</evidence>
<comment type="caution">
    <text evidence="1">The sequence shown here is derived from an EMBL/GenBank/DDBJ whole genome shotgun (WGS) entry which is preliminary data.</text>
</comment>
<protein>
    <submittedName>
        <fullName evidence="1">Uncharacterized protein</fullName>
    </submittedName>
</protein>
<gene>
    <name evidence="1" type="ORF">O1611_g9347</name>
</gene>
<evidence type="ECO:0000313" key="2">
    <source>
        <dbReference type="Proteomes" id="UP001153332"/>
    </source>
</evidence>
<sequence length="216" mass="24330">MWNRACGYGFGWADVEQQAWTNINAFAARLTASETADFDHYAVWALSAALEEEIQHSSLHRDASDSTQLSLLLTVASVWIQIAGKHLYERHVSTEEPGQSDAEIDLATRGTFPWTLAENQPLFCNARWRFWSRRFAQEAENGELPEAVREMAAKSAEIIDDFQQINEVVSGVRHATLPAYRCAMWQKWTKGTIVVTGVNGWAMALDRKTAGDPREI</sequence>
<proteinExistence type="predicted"/>
<organism evidence="1 2">
    <name type="scientific">Lasiodiplodia mahajangana</name>
    <dbReference type="NCBI Taxonomy" id="1108764"/>
    <lineage>
        <taxon>Eukaryota</taxon>
        <taxon>Fungi</taxon>
        <taxon>Dikarya</taxon>
        <taxon>Ascomycota</taxon>
        <taxon>Pezizomycotina</taxon>
        <taxon>Dothideomycetes</taxon>
        <taxon>Dothideomycetes incertae sedis</taxon>
        <taxon>Botryosphaeriales</taxon>
        <taxon>Botryosphaeriaceae</taxon>
        <taxon>Lasiodiplodia</taxon>
    </lineage>
</organism>
<reference evidence="1" key="1">
    <citation type="submission" date="2022-12" db="EMBL/GenBank/DDBJ databases">
        <title>Genome Sequence of Lasiodiplodia mahajangana.</title>
        <authorList>
            <person name="Buettner E."/>
        </authorList>
    </citation>
    <scope>NUCLEOTIDE SEQUENCE</scope>
    <source>
        <strain evidence="1">VT137</strain>
    </source>
</reference>
<dbReference type="Proteomes" id="UP001153332">
    <property type="component" value="Unassembled WGS sequence"/>
</dbReference>
<dbReference type="EMBL" id="JAPUUL010003140">
    <property type="protein sequence ID" value="KAJ8124295.1"/>
    <property type="molecule type" value="Genomic_DNA"/>
</dbReference>